<keyword evidence="2" id="KW-0269">Exonuclease</keyword>
<dbReference type="InterPro" id="IPR012337">
    <property type="entry name" value="RNaseH-like_sf"/>
</dbReference>
<evidence type="ECO:0000259" key="1">
    <source>
        <dbReference type="Pfam" id="PF13482"/>
    </source>
</evidence>
<dbReference type="GO" id="GO:0003676">
    <property type="term" value="F:nucleic acid binding"/>
    <property type="evidence" value="ECO:0007669"/>
    <property type="project" value="InterPro"/>
</dbReference>
<proteinExistence type="predicted"/>
<organism evidence="2">
    <name type="scientific">uncultured Caudovirales phage</name>
    <dbReference type="NCBI Taxonomy" id="2100421"/>
    <lineage>
        <taxon>Viruses</taxon>
        <taxon>Duplodnaviria</taxon>
        <taxon>Heunggongvirae</taxon>
        <taxon>Uroviricota</taxon>
        <taxon>Caudoviricetes</taxon>
        <taxon>Peduoviridae</taxon>
        <taxon>Maltschvirus</taxon>
        <taxon>Maltschvirus maltsch</taxon>
    </lineage>
</organism>
<feature type="domain" description="YprB ribonuclease H-like" evidence="1">
    <location>
        <begin position="43"/>
        <end position="177"/>
    </location>
</feature>
<keyword evidence="2" id="KW-0540">Nuclease</keyword>
<protein>
    <submittedName>
        <fullName evidence="2">COG3359 Predicted exonuclease</fullName>
    </submittedName>
</protein>
<dbReference type="InterPro" id="IPR038720">
    <property type="entry name" value="YprB_RNase_H-like_dom"/>
</dbReference>
<sequence>MKILHLDIETSPNTAHVWGLWQQNVSINQLMESSYVLCFAAKWDDDTEITFDSVHQSKPKAMLKGIHALLDSADAVVHYNGTKFDIPTLNKEFLLHGFAPPSPYKQIDLLRVVRSNFRFPSNKLDYVAQRLNLGKKHAHEGHDLWVKCMNGDNDAWTRMKDYNIQDILLLEKLYHTLLPWIKNHPNTNLYNDLQGCPTCGANSLQKRGTAVSITGTYQR</sequence>
<dbReference type="Pfam" id="PF13482">
    <property type="entry name" value="RNase_H_2"/>
    <property type="match status" value="1"/>
</dbReference>
<reference evidence="2" key="1">
    <citation type="submission" date="2020-04" db="EMBL/GenBank/DDBJ databases">
        <authorList>
            <person name="Chiriac C."/>
            <person name="Salcher M."/>
            <person name="Ghai R."/>
            <person name="Kavagutti S V."/>
        </authorList>
    </citation>
    <scope>NUCLEOTIDE SEQUENCE</scope>
</reference>
<dbReference type="GO" id="GO:0004527">
    <property type="term" value="F:exonuclease activity"/>
    <property type="evidence" value="ECO:0007669"/>
    <property type="project" value="UniProtKB-KW"/>
</dbReference>
<gene>
    <name evidence="2" type="ORF">UFOVP507_1</name>
</gene>
<accession>A0A6J5MTG0</accession>
<name>A0A6J5MTG0_9CAUD</name>
<dbReference type="Gene3D" id="3.30.420.10">
    <property type="entry name" value="Ribonuclease H-like superfamily/Ribonuclease H"/>
    <property type="match status" value="1"/>
</dbReference>
<dbReference type="EMBL" id="LR796486">
    <property type="protein sequence ID" value="CAB4146879.1"/>
    <property type="molecule type" value="Genomic_DNA"/>
</dbReference>
<feature type="non-terminal residue" evidence="2">
    <location>
        <position position="219"/>
    </location>
</feature>
<evidence type="ECO:0000313" key="2">
    <source>
        <dbReference type="EMBL" id="CAB4146879.1"/>
    </source>
</evidence>
<dbReference type="SUPFAM" id="SSF53098">
    <property type="entry name" value="Ribonuclease H-like"/>
    <property type="match status" value="1"/>
</dbReference>
<dbReference type="InterPro" id="IPR036397">
    <property type="entry name" value="RNaseH_sf"/>
</dbReference>
<keyword evidence="2" id="KW-0378">Hydrolase</keyword>